<dbReference type="PANTHER" id="PTHR13326:SF21">
    <property type="entry name" value="PSEUDOURIDYLATE SYNTHASE PUS7L"/>
    <property type="match status" value="1"/>
</dbReference>
<evidence type="ECO:0000256" key="2">
    <source>
        <dbReference type="ARBA" id="ARBA00023235"/>
    </source>
</evidence>
<sequence length="386" mass="45139">MVKIKVRPEDFVVNELIELPLKKRGSYTILKLEKRYWNTLDVIDFVARKMHVPKGLFSRAGLKDRYSLSTQYLSYKGNFRETIKEKNFTLRPIGKADFPVTPRMLQGNAFCITLRGMTEKEVERLESNTPEIESYGFPNYFDEQRFGSVRHGQGFVAKKLILEHYGGALKLLMCYSHKEDGPRERKFKDYCLGHWRNWSGCLMIAPPFYQPILKYLCEHPKDLKSAIKKIDREYLDIYLLAYQSLLFNEVLFRIIKKYGINCVAVKYSVGDFLFYHELPSTATLREMQIPMLNEKTKLTGLIGKMTEKVLKKEGIELKNMTLQKMRLRGVRFKAFERSATVFPKKLTVMEPQPDEIYRKRFQCTIECTLPPGTYATILIKRLLLAS</sequence>
<dbReference type="GO" id="GO:0001522">
    <property type="term" value="P:pseudouridine synthesis"/>
    <property type="evidence" value="ECO:0007669"/>
    <property type="project" value="InterPro"/>
</dbReference>
<evidence type="ECO:0000256" key="1">
    <source>
        <dbReference type="ARBA" id="ARBA00007953"/>
    </source>
</evidence>
<dbReference type="Gene3D" id="3.30.70.3160">
    <property type="match status" value="1"/>
</dbReference>
<accession>A0A0S8GLL2</accession>
<gene>
    <name evidence="4" type="ORF">AMJ87_00155</name>
</gene>
<evidence type="ECO:0000313" key="4">
    <source>
        <dbReference type="EMBL" id="KPK73894.1"/>
    </source>
</evidence>
<dbReference type="PROSITE" id="PS50984">
    <property type="entry name" value="TRUD"/>
    <property type="match status" value="1"/>
</dbReference>
<dbReference type="PATRIC" id="fig|1703780.3.peg.1570"/>
<name>A0A0S8GLL2_UNCW3</name>
<protein>
    <recommendedName>
        <fullName evidence="3">TRUD domain-containing protein</fullName>
    </recommendedName>
</protein>
<dbReference type="GO" id="GO:0140098">
    <property type="term" value="F:catalytic activity, acting on RNA"/>
    <property type="evidence" value="ECO:0007669"/>
    <property type="project" value="UniProtKB-ARBA"/>
</dbReference>
<comment type="similarity">
    <text evidence="1">Belongs to the pseudouridine synthase TruD family.</text>
</comment>
<dbReference type="Gene3D" id="1.10.1510.30">
    <property type="match status" value="1"/>
</dbReference>
<dbReference type="InterPro" id="IPR001656">
    <property type="entry name" value="PsdUridine_synth_TruD"/>
</dbReference>
<dbReference type="Pfam" id="PF01142">
    <property type="entry name" value="TruD"/>
    <property type="match status" value="1"/>
</dbReference>
<dbReference type="GO" id="GO:0003723">
    <property type="term" value="F:RNA binding"/>
    <property type="evidence" value="ECO:0007669"/>
    <property type="project" value="InterPro"/>
</dbReference>
<dbReference type="EMBL" id="LJUO01000001">
    <property type="protein sequence ID" value="KPK73894.1"/>
    <property type="molecule type" value="Genomic_DNA"/>
</dbReference>
<dbReference type="InterPro" id="IPR042214">
    <property type="entry name" value="TruD_catalytic"/>
</dbReference>
<dbReference type="Proteomes" id="UP000051096">
    <property type="component" value="Unassembled WGS sequence"/>
</dbReference>
<dbReference type="InterPro" id="IPR020103">
    <property type="entry name" value="PsdUridine_synth_cat_dom_sf"/>
</dbReference>
<feature type="domain" description="TRUD" evidence="3">
    <location>
        <begin position="136"/>
        <end position="342"/>
    </location>
</feature>
<dbReference type="GO" id="GO:0006396">
    <property type="term" value="P:RNA processing"/>
    <property type="evidence" value="ECO:0007669"/>
    <property type="project" value="UniProtKB-ARBA"/>
</dbReference>
<dbReference type="Gene3D" id="3.30.2350.20">
    <property type="entry name" value="TruD, catalytic domain"/>
    <property type="match status" value="1"/>
</dbReference>
<dbReference type="SUPFAM" id="SSF55120">
    <property type="entry name" value="Pseudouridine synthase"/>
    <property type="match status" value="1"/>
</dbReference>
<comment type="caution">
    <text evidence="4">The sequence shown here is derived from an EMBL/GenBank/DDBJ whole genome shotgun (WGS) entry which is preliminary data.</text>
</comment>
<dbReference type="AlphaFoldDB" id="A0A0S8GLL2"/>
<organism evidence="4 5">
    <name type="scientific">candidate division WOR_3 bacterium SM23_60</name>
    <dbReference type="NCBI Taxonomy" id="1703780"/>
    <lineage>
        <taxon>Bacteria</taxon>
        <taxon>Bacteria division WOR-3</taxon>
    </lineage>
</organism>
<evidence type="ECO:0000313" key="5">
    <source>
        <dbReference type="Proteomes" id="UP000051096"/>
    </source>
</evidence>
<dbReference type="InterPro" id="IPR011760">
    <property type="entry name" value="PsdUridine_synth_TruD_insert"/>
</dbReference>
<reference evidence="4 5" key="1">
    <citation type="journal article" date="2015" name="Microbiome">
        <title>Genomic resolution of linkages in carbon, nitrogen, and sulfur cycling among widespread estuary sediment bacteria.</title>
        <authorList>
            <person name="Baker B.J."/>
            <person name="Lazar C.S."/>
            <person name="Teske A.P."/>
            <person name="Dick G.J."/>
        </authorList>
    </citation>
    <scope>NUCLEOTIDE SEQUENCE [LARGE SCALE GENOMIC DNA]</scope>
    <source>
        <strain evidence="4">SM23_60</strain>
    </source>
</reference>
<proteinExistence type="inferred from homology"/>
<dbReference type="GO" id="GO:0009982">
    <property type="term" value="F:pseudouridine synthase activity"/>
    <property type="evidence" value="ECO:0007669"/>
    <property type="project" value="InterPro"/>
</dbReference>
<keyword evidence="2" id="KW-0413">Isomerase</keyword>
<dbReference type="PANTHER" id="PTHR13326">
    <property type="entry name" value="TRNA PSEUDOURIDINE SYNTHASE D"/>
    <property type="match status" value="1"/>
</dbReference>
<evidence type="ECO:0000259" key="3">
    <source>
        <dbReference type="PROSITE" id="PS50984"/>
    </source>
</evidence>